<dbReference type="PANTHER" id="PTHR43428:SF1">
    <property type="entry name" value="ARSENATE REDUCTASE"/>
    <property type="match status" value="1"/>
</dbReference>
<organism evidence="3 4">
    <name type="scientific">Methyloceanibacter caenitepidi</name>
    <dbReference type="NCBI Taxonomy" id="1384459"/>
    <lineage>
        <taxon>Bacteria</taxon>
        <taxon>Pseudomonadati</taxon>
        <taxon>Pseudomonadota</taxon>
        <taxon>Alphaproteobacteria</taxon>
        <taxon>Hyphomicrobiales</taxon>
        <taxon>Hyphomicrobiaceae</taxon>
        <taxon>Methyloceanibacter</taxon>
    </lineage>
</organism>
<evidence type="ECO:0000259" key="2">
    <source>
        <dbReference type="SMART" id="SM00226"/>
    </source>
</evidence>
<dbReference type="EC" id="1.20.4.1" evidence="3"/>
<evidence type="ECO:0000313" key="3">
    <source>
        <dbReference type="EMBL" id="BAQ16361.1"/>
    </source>
</evidence>
<dbReference type="EMBL" id="AP014648">
    <property type="protein sequence ID" value="BAQ16361.1"/>
    <property type="molecule type" value="Genomic_DNA"/>
</dbReference>
<dbReference type="InterPro" id="IPR036196">
    <property type="entry name" value="Ptyr_pPase_sf"/>
</dbReference>
<sequence length="127" mass="13776">MAAAMLRHLAGRRIYVESAGVRAGEPDPFAIAVMDEIGIDISDHVPQAIDDLHDLGFDRIVTLAPEAQHKALELAQGYAIDVVYWPTPDPTLATGPRDVILDAYRAVRDRLFSKIKAEFPVQGAGGV</sequence>
<dbReference type="SMART" id="SM00226">
    <property type="entry name" value="LMWPc"/>
    <property type="match status" value="1"/>
</dbReference>
<proteinExistence type="predicted"/>
<dbReference type="Proteomes" id="UP000031643">
    <property type="component" value="Chromosome"/>
</dbReference>
<keyword evidence="4" id="KW-1185">Reference proteome</keyword>
<dbReference type="STRING" id="1384459.GL4_0901"/>
<dbReference type="Gene3D" id="3.40.50.2300">
    <property type="match status" value="1"/>
</dbReference>
<dbReference type="PANTHER" id="PTHR43428">
    <property type="entry name" value="ARSENATE REDUCTASE"/>
    <property type="match status" value="1"/>
</dbReference>
<name>A0A0A8K0T6_9HYPH</name>
<dbReference type="SUPFAM" id="SSF52788">
    <property type="entry name" value="Phosphotyrosine protein phosphatases I"/>
    <property type="match status" value="1"/>
</dbReference>
<protein>
    <submittedName>
        <fullName evidence="3">Arsenate reductase</fullName>
        <ecNumber evidence="3">1.20.4.1</ecNumber>
    </submittedName>
</protein>
<dbReference type="InterPro" id="IPR023485">
    <property type="entry name" value="Ptyr_pPase"/>
</dbReference>
<keyword evidence="3" id="KW-0560">Oxidoreductase</keyword>
<gene>
    <name evidence="3" type="ORF">GL4_0901</name>
</gene>
<reference evidence="3 4" key="1">
    <citation type="submission" date="2014-09" db="EMBL/GenBank/DDBJ databases">
        <title>Genome sequencing of Methyloceanibacter caenitepidi Gela4.</title>
        <authorList>
            <person name="Takeuchi M."/>
            <person name="Susumu S."/>
            <person name="Kamagata Y."/>
            <person name="Oshima K."/>
            <person name="Hattori M."/>
            <person name="Iwasaki W."/>
        </authorList>
    </citation>
    <scope>NUCLEOTIDE SEQUENCE [LARGE SCALE GENOMIC DNA]</scope>
    <source>
        <strain evidence="3 4">Gela4</strain>
    </source>
</reference>
<feature type="domain" description="Phosphotyrosine protein phosphatase I" evidence="2">
    <location>
        <begin position="1"/>
        <end position="121"/>
    </location>
</feature>
<keyword evidence="1" id="KW-0059">Arsenical resistance</keyword>
<dbReference type="Pfam" id="PF01451">
    <property type="entry name" value="LMWPc"/>
    <property type="match status" value="1"/>
</dbReference>
<dbReference type="HOGENOM" id="CLU_071415_3_1_5"/>
<evidence type="ECO:0000256" key="1">
    <source>
        <dbReference type="ARBA" id="ARBA00022849"/>
    </source>
</evidence>
<dbReference type="KEGG" id="mcg:GL4_0901"/>
<evidence type="ECO:0000313" key="4">
    <source>
        <dbReference type="Proteomes" id="UP000031643"/>
    </source>
</evidence>
<dbReference type="GO" id="GO:0046685">
    <property type="term" value="P:response to arsenic-containing substance"/>
    <property type="evidence" value="ECO:0007669"/>
    <property type="project" value="UniProtKB-KW"/>
</dbReference>
<dbReference type="AlphaFoldDB" id="A0A0A8K0T6"/>
<dbReference type="GO" id="GO:0008794">
    <property type="term" value="F:arsenate reductase (glutaredoxin) activity"/>
    <property type="evidence" value="ECO:0007669"/>
    <property type="project" value="UniProtKB-EC"/>
</dbReference>
<accession>A0A0A8K0T6</accession>